<dbReference type="Proteomes" id="UP000245124">
    <property type="component" value="Unassembled WGS sequence"/>
</dbReference>
<evidence type="ECO:0008006" key="5">
    <source>
        <dbReference type="Google" id="ProtNLM"/>
    </source>
</evidence>
<comment type="caution">
    <text evidence="3">The sequence shown here is derived from an EMBL/GenBank/DDBJ whole genome shotgun (WGS) entry which is preliminary data.</text>
</comment>
<sequence>MSLIHPSSLGVRLTQMKNFEPKENGEWGVGSGEWGDEGDEGTRGQGDKGTRITHAQCPMPNAQCPMPKTQLLLHLIPIIGFFPSLWTLYRGQGSREQLAVSRLSITLALTWLLGYLLLATGAATSDFFSLRLFILNSFLTSGYFLVSVWLILRLMQGKSGRLPGFTTLAERVLGKYLS</sequence>
<keyword evidence="4" id="KW-1185">Reference proteome</keyword>
<dbReference type="EMBL" id="BDUD01000001">
    <property type="protein sequence ID" value="GBG19125.1"/>
    <property type="molecule type" value="Genomic_DNA"/>
</dbReference>
<feature type="compositionally biased region" description="Basic and acidic residues" evidence="1">
    <location>
        <begin position="40"/>
        <end position="50"/>
    </location>
</feature>
<gene>
    <name evidence="3" type="ORF">NIES4072_27920</name>
</gene>
<proteinExistence type="predicted"/>
<evidence type="ECO:0000313" key="4">
    <source>
        <dbReference type="Proteomes" id="UP000245124"/>
    </source>
</evidence>
<feature type="region of interest" description="Disordered" evidence="1">
    <location>
        <begin position="21"/>
        <end position="50"/>
    </location>
</feature>
<feature type="transmembrane region" description="Helical" evidence="2">
    <location>
        <begin position="100"/>
        <end position="118"/>
    </location>
</feature>
<evidence type="ECO:0000256" key="1">
    <source>
        <dbReference type="SAM" id="MobiDB-lite"/>
    </source>
</evidence>
<feature type="transmembrane region" description="Helical" evidence="2">
    <location>
        <begin position="71"/>
        <end position="88"/>
    </location>
</feature>
<name>A0A2R5FLH8_NOSCO</name>
<evidence type="ECO:0000313" key="3">
    <source>
        <dbReference type="EMBL" id="GBG19125.1"/>
    </source>
</evidence>
<keyword evidence="2" id="KW-0812">Transmembrane</keyword>
<keyword evidence="2" id="KW-1133">Transmembrane helix</keyword>
<protein>
    <recommendedName>
        <fullName evidence="5">DUF4870 domain-containing protein</fullName>
    </recommendedName>
</protein>
<dbReference type="AlphaFoldDB" id="A0A2R5FLH8"/>
<accession>A0A2R5FLH8</accession>
<evidence type="ECO:0000256" key="2">
    <source>
        <dbReference type="SAM" id="Phobius"/>
    </source>
</evidence>
<organism evidence="3 4">
    <name type="scientific">Nostoc commune NIES-4072</name>
    <dbReference type="NCBI Taxonomy" id="2005467"/>
    <lineage>
        <taxon>Bacteria</taxon>
        <taxon>Bacillati</taxon>
        <taxon>Cyanobacteriota</taxon>
        <taxon>Cyanophyceae</taxon>
        <taxon>Nostocales</taxon>
        <taxon>Nostocaceae</taxon>
        <taxon>Nostoc</taxon>
    </lineage>
</organism>
<keyword evidence="2" id="KW-0472">Membrane</keyword>
<reference evidence="3 4" key="1">
    <citation type="submission" date="2017-06" db="EMBL/GenBank/DDBJ databases">
        <title>Genome sequencing of cyanobaciteial culture collection at National Institute for Environmental Studies (NIES).</title>
        <authorList>
            <person name="Hirose Y."/>
            <person name="Shimura Y."/>
            <person name="Fujisawa T."/>
            <person name="Nakamura Y."/>
            <person name="Kawachi M."/>
        </authorList>
    </citation>
    <scope>NUCLEOTIDE SEQUENCE [LARGE SCALE GENOMIC DNA]</scope>
    <source>
        <strain evidence="3 4">NIES-4072</strain>
    </source>
</reference>
<feature type="transmembrane region" description="Helical" evidence="2">
    <location>
        <begin position="130"/>
        <end position="152"/>
    </location>
</feature>